<sequence length="132" mass="14784">MVSLKAFINNPRGQSLLPLHNSQQKVPRHDFYYFILKLLGMFCVCSLLALFAFQMLPAGGQQTSFAAVEKSNLQYTNPMVYAVISRFHERKNDAPSLAPVNKLSTTKSGSSETNSDVKFDLPMVDDSDVLFF</sequence>
<dbReference type="AlphaFoldDB" id="A0A0J9X9V9"/>
<comment type="caution">
    <text evidence="2">The sequence shown here is derived from an EMBL/GenBank/DDBJ whole genome shotgun (WGS) entry which is preliminary data.</text>
</comment>
<dbReference type="EMBL" id="CCBN010000006">
    <property type="protein sequence ID" value="CDO53983.1"/>
    <property type="molecule type" value="Genomic_DNA"/>
</dbReference>
<reference evidence="2" key="1">
    <citation type="submission" date="2014-03" db="EMBL/GenBank/DDBJ databases">
        <authorList>
            <person name="Casaregola S."/>
        </authorList>
    </citation>
    <scope>NUCLEOTIDE SEQUENCE [LARGE SCALE GENOMIC DNA]</scope>
    <source>
        <strain evidence="2">CLIB 918</strain>
    </source>
</reference>
<proteinExistence type="predicted"/>
<keyword evidence="1" id="KW-0812">Transmembrane</keyword>
<keyword evidence="3" id="KW-1185">Reference proteome</keyword>
<feature type="transmembrane region" description="Helical" evidence="1">
    <location>
        <begin position="31"/>
        <end position="53"/>
    </location>
</feature>
<organism evidence="2 3">
    <name type="scientific">Geotrichum candidum</name>
    <name type="common">Oospora lactis</name>
    <name type="synonym">Dipodascus geotrichum</name>
    <dbReference type="NCBI Taxonomy" id="1173061"/>
    <lineage>
        <taxon>Eukaryota</taxon>
        <taxon>Fungi</taxon>
        <taxon>Dikarya</taxon>
        <taxon>Ascomycota</taxon>
        <taxon>Saccharomycotina</taxon>
        <taxon>Dipodascomycetes</taxon>
        <taxon>Dipodascales</taxon>
        <taxon>Dipodascaceae</taxon>
        <taxon>Geotrichum</taxon>
    </lineage>
</organism>
<name>A0A0J9X9V9_GEOCN</name>
<gene>
    <name evidence="2" type="ORF">BN980_GECA06s02941g</name>
</gene>
<protein>
    <submittedName>
        <fullName evidence="2">Uncharacterized protein</fullName>
    </submittedName>
</protein>
<evidence type="ECO:0000256" key="1">
    <source>
        <dbReference type="SAM" id="Phobius"/>
    </source>
</evidence>
<accession>A0A0J9X9V9</accession>
<keyword evidence="1" id="KW-1133">Transmembrane helix</keyword>
<evidence type="ECO:0000313" key="3">
    <source>
        <dbReference type="Proteomes" id="UP000242525"/>
    </source>
</evidence>
<keyword evidence="1" id="KW-0472">Membrane</keyword>
<dbReference type="Proteomes" id="UP000242525">
    <property type="component" value="Unassembled WGS sequence"/>
</dbReference>
<evidence type="ECO:0000313" key="2">
    <source>
        <dbReference type="EMBL" id="CDO53983.1"/>
    </source>
</evidence>